<comment type="caution">
    <text evidence="2">The sequence shown here is derived from an EMBL/GenBank/DDBJ whole genome shotgun (WGS) entry which is preliminary data.</text>
</comment>
<dbReference type="EMBL" id="BMKF01000001">
    <property type="protein sequence ID" value="GGB64585.1"/>
    <property type="molecule type" value="Genomic_DNA"/>
</dbReference>
<name>A0ABQ1JBF2_9PROT</name>
<dbReference type="Proteomes" id="UP000628854">
    <property type="component" value="Unassembled WGS sequence"/>
</dbReference>
<evidence type="ECO:0000313" key="2">
    <source>
        <dbReference type="EMBL" id="GGB64585.1"/>
    </source>
</evidence>
<keyword evidence="1" id="KW-1133">Transmembrane helix</keyword>
<feature type="transmembrane region" description="Helical" evidence="1">
    <location>
        <begin position="12"/>
        <end position="37"/>
    </location>
</feature>
<evidence type="ECO:0000256" key="1">
    <source>
        <dbReference type="SAM" id="Phobius"/>
    </source>
</evidence>
<evidence type="ECO:0000313" key="3">
    <source>
        <dbReference type="Proteomes" id="UP000628854"/>
    </source>
</evidence>
<dbReference type="RefSeq" id="WP_084391435.1">
    <property type="nucleotide sequence ID" value="NZ_BMKF01000001.1"/>
</dbReference>
<feature type="transmembrane region" description="Helical" evidence="1">
    <location>
        <begin position="262"/>
        <end position="285"/>
    </location>
</feature>
<reference evidence="3" key="1">
    <citation type="journal article" date="2019" name="Int. J. Syst. Evol. Microbiol.">
        <title>The Global Catalogue of Microorganisms (GCM) 10K type strain sequencing project: providing services to taxonomists for standard genome sequencing and annotation.</title>
        <authorList>
            <consortium name="The Broad Institute Genomics Platform"/>
            <consortium name="The Broad Institute Genome Sequencing Center for Infectious Disease"/>
            <person name="Wu L."/>
            <person name="Ma J."/>
        </authorList>
    </citation>
    <scope>NUCLEOTIDE SEQUENCE [LARGE SCALE GENOMIC DNA]</scope>
    <source>
        <strain evidence="3">CGMCC 1.15928</strain>
    </source>
</reference>
<keyword evidence="1" id="KW-0812">Transmembrane</keyword>
<keyword evidence="1" id="KW-0472">Membrane</keyword>
<accession>A0ABQ1JBF2</accession>
<organism evidence="2 3">
    <name type="scientific">Henriciella pelagia</name>
    <dbReference type="NCBI Taxonomy" id="1977912"/>
    <lineage>
        <taxon>Bacteria</taxon>
        <taxon>Pseudomonadati</taxon>
        <taxon>Pseudomonadota</taxon>
        <taxon>Alphaproteobacteria</taxon>
        <taxon>Hyphomonadales</taxon>
        <taxon>Hyphomonadaceae</taxon>
        <taxon>Henriciella</taxon>
    </lineage>
</organism>
<gene>
    <name evidence="2" type="ORF">GCM10011503_11720</name>
</gene>
<sequence length="403" mass="44241">MSERLPQTANPFTGRVVFILLAIGLVSFAAVLALMAWSPELASRDRPGATPYSRSASGYAGLIDMLEADGRAVSVSRLRENMERSNGRLLIITMPLYGREFDVADIAPPALIVLPKWRYLVNPARQAFELDTRLANKDTVDGMLGLVEEDARLVRLRNPGKLTTPFGKVAPNFDHEMQVVKSDQLEEIIGIPGGQLLSQLPGEDIYLLSDPDLLNNFGLARIENAATGLAIIDHIGRGRGQPIVFDATMHGFERSRSLLKTLLDIPFLGATLIALATMGLIGWAASIRFGAPEREAPAFAPGKQALADNSAGLITMARREPRMAPGYLSLTRRALIRELGLPKTLSEEDVSNLLDRMAQQQDMEDSWSRTGGALSTPAASREDLRHKARALWRWRKEMTHGND</sequence>
<evidence type="ECO:0008006" key="4">
    <source>
        <dbReference type="Google" id="ProtNLM"/>
    </source>
</evidence>
<proteinExistence type="predicted"/>
<keyword evidence="3" id="KW-1185">Reference proteome</keyword>
<protein>
    <recommendedName>
        <fullName evidence="4">DUF4350 domain-containing protein</fullName>
    </recommendedName>
</protein>